<dbReference type="InterPro" id="IPR053144">
    <property type="entry name" value="Acetyltransferase_Butenolide"/>
</dbReference>
<dbReference type="PANTHER" id="PTHR43233:SF1">
    <property type="entry name" value="FAMILY N-ACETYLTRANSFERASE, PUTATIVE (AFU_ORTHOLOGUE AFUA_6G03350)-RELATED"/>
    <property type="match status" value="1"/>
</dbReference>
<keyword evidence="2" id="KW-0808">Transferase</keyword>
<dbReference type="CDD" id="cd04301">
    <property type="entry name" value="NAT_SF"/>
    <property type="match status" value="1"/>
</dbReference>
<dbReference type="GO" id="GO:0016747">
    <property type="term" value="F:acyltransferase activity, transferring groups other than amino-acyl groups"/>
    <property type="evidence" value="ECO:0007669"/>
    <property type="project" value="InterPro"/>
</dbReference>
<evidence type="ECO:0000313" key="3">
    <source>
        <dbReference type="Proteomes" id="UP000190367"/>
    </source>
</evidence>
<dbReference type="Pfam" id="PF13508">
    <property type="entry name" value="Acetyltransf_7"/>
    <property type="match status" value="1"/>
</dbReference>
<evidence type="ECO:0000259" key="1">
    <source>
        <dbReference type="PROSITE" id="PS51186"/>
    </source>
</evidence>
<accession>A0A1T4TT80</accession>
<dbReference type="PANTHER" id="PTHR43233">
    <property type="entry name" value="FAMILY N-ACETYLTRANSFERASE, PUTATIVE (AFU_ORTHOLOGUE AFUA_6G03350)-RELATED"/>
    <property type="match status" value="1"/>
</dbReference>
<dbReference type="AlphaFoldDB" id="A0A1T4TT80"/>
<dbReference type="InterPro" id="IPR016181">
    <property type="entry name" value="Acyl_CoA_acyltransferase"/>
</dbReference>
<feature type="domain" description="N-acetyltransferase" evidence="1">
    <location>
        <begin position="5"/>
        <end position="148"/>
    </location>
</feature>
<dbReference type="Proteomes" id="UP000190367">
    <property type="component" value="Unassembled WGS sequence"/>
</dbReference>
<dbReference type="InterPro" id="IPR000182">
    <property type="entry name" value="GNAT_dom"/>
</dbReference>
<protein>
    <submittedName>
        <fullName evidence="2">Acetyltransferase (GNAT) family protein</fullName>
    </submittedName>
</protein>
<proteinExistence type="predicted"/>
<dbReference type="EMBL" id="FUWZ01000006">
    <property type="protein sequence ID" value="SKA43541.1"/>
    <property type="molecule type" value="Genomic_DNA"/>
</dbReference>
<keyword evidence="3" id="KW-1185">Reference proteome</keyword>
<name>A0A1T4TT80_9BACT</name>
<gene>
    <name evidence="2" type="ORF">SAMN04488128_106211</name>
</gene>
<sequence>MINQLEIKTGLENMDLTAIHQFLQNDSYWAKGISFELVKASLENSYCMGAFLDDKQIGFARVITDYNTFGWLADVFVLPAYRGKGISKSMMRFLMDQQWVGRLRRLMLNTLDAHELYRSYGFRAPNNAALLMEVYRPDVHLKSTQFFTGEEYTAS</sequence>
<reference evidence="3" key="1">
    <citation type="submission" date="2017-02" db="EMBL/GenBank/DDBJ databases">
        <authorList>
            <person name="Varghese N."/>
            <person name="Submissions S."/>
        </authorList>
    </citation>
    <scope>NUCLEOTIDE SEQUENCE [LARGE SCALE GENOMIC DNA]</scope>
    <source>
        <strain evidence="3">DSM 22224</strain>
    </source>
</reference>
<dbReference type="Gene3D" id="3.40.630.30">
    <property type="match status" value="1"/>
</dbReference>
<dbReference type="PROSITE" id="PS51186">
    <property type="entry name" value="GNAT"/>
    <property type="match status" value="1"/>
</dbReference>
<evidence type="ECO:0000313" key="2">
    <source>
        <dbReference type="EMBL" id="SKA43541.1"/>
    </source>
</evidence>
<dbReference type="SUPFAM" id="SSF55729">
    <property type="entry name" value="Acyl-CoA N-acyltransferases (Nat)"/>
    <property type="match status" value="1"/>
</dbReference>
<dbReference type="RefSeq" id="WP_078672573.1">
    <property type="nucleotide sequence ID" value="NZ_FUWZ01000006.1"/>
</dbReference>
<organism evidence="2 3">
    <name type="scientific">Chitinophaga eiseniae</name>
    <dbReference type="NCBI Taxonomy" id="634771"/>
    <lineage>
        <taxon>Bacteria</taxon>
        <taxon>Pseudomonadati</taxon>
        <taxon>Bacteroidota</taxon>
        <taxon>Chitinophagia</taxon>
        <taxon>Chitinophagales</taxon>
        <taxon>Chitinophagaceae</taxon>
        <taxon>Chitinophaga</taxon>
    </lineage>
</organism>